<dbReference type="Proteomes" id="UP001295684">
    <property type="component" value="Unassembled WGS sequence"/>
</dbReference>
<evidence type="ECO:0000313" key="1">
    <source>
        <dbReference type="EMBL" id="CAI2368983.1"/>
    </source>
</evidence>
<dbReference type="InterPro" id="IPR011989">
    <property type="entry name" value="ARM-like"/>
</dbReference>
<dbReference type="SUPFAM" id="SSF48371">
    <property type="entry name" value="ARM repeat"/>
    <property type="match status" value="1"/>
</dbReference>
<dbReference type="AlphaFoldDB" id="A0AAD1XEH6"/>
<name>A0AAD1XEH6_EUPCR</name>
<dbReference type="PANTHER" id="PTHR15599">
    <property type="entry name" value="RTDR1"/>
    <property type="match status" value="1"/>
</dbReference>
<sequence>MEKKGLMCYEPHVVSEHLKDRHPYLQKDFDPMIDPEQITHAVHDRFLPKYAEALSNRDLSADRKKDALIKLNQLSTQKDTVDEMINHNMVVIVSTLLLDDDKDVREQAALLIGSFMSHQRARERIEETCPLLKLEDDELKVREATAWTFYQMSLSRHGCDIIVETESAIAIISSFMNFADPKKIREESGKYLIYLLECMSNTTKYDNGIEPLLGKGAVSCLNTILKDEEQIQKLGIYKEKIQQLSLKVVGNICLHDKGKDEAIEEKVILYAWKFLKSDELKTCFNASHVLMSCTLHLDGKKQATFEVDENDNPIILQKIVDKLYSQDEWLRENLKACLINISELPAGFLKITHELSDKFDLIDEVFGVKAIKTLVELLPSLDSYPDPSDIEIKGNEKNFQYVHTINKLFEKYQGEAATVAIGETINFCDQLAPYTNPKFPGHKETEKSIELASNDDYAF</sequence>
<proteinExistence type="predicted"/>
<dbReference type="InterPro" id="IPR016024">
    <property type="entry name" value="ARM-type_fold"/>
</dbReference>
<dbReference type="EMBL" id="CAMPGE010010127">
    <property type="protein sequence ID" value="CAI2368983.1"/>
    <property type="molecule type" value="Genomic_DNA"/>
</dbReference>
<dbReference type="InterPro" id="IPR042856">
    <property type="entry name" value="RSP14"/>
</dbReference>
<keyword evidence="2" id="KW-1185">Reference proteome</keyword>
<organism evidence="1 2">
    <name type="scientific">Euplotes crassus</name>
    <dbReference type="NCBI Taxonomy" id="5936"/>
    <lineage>
        <taxon>Eukaryota</taxon>
        <taxon>Sar</taxon>
        <taxon>Alveolata</taxon>
        <taxon>Ciliophora</taxon>
        <taxon>Intramacronucleata</taxon>
        <taxon>Spirotrichea</taxon>
        <taxon>Hypotrichia</taxon>
        <taxon>Euplotida</taxon>
        <taxon>Euplotidae</taxon>
        <taxon>Moneuplotes</taxon>
    </lineage>
</organism>
<gene>
    <name evidence="1" type="ORF">ECRASSUSDP1_LOCUS10279</name>
</gene>
<protein>
    <submittedName>
        <fullName evidence="1">Uncharacterized protein</fullName>
    </submittedName>
</protein>
<dbReference type="Gene3D" id="1.25.10.10">
    <property type="entry name" value="Leucine-rich Repeat Variant"/>
    <property type="match status" value="1"/>
</dbReference>
<reference evidence="1" key="1">
    <citation type="submission" date="2023-07" db="EMBL/GenBank/DDBJ databases">
        <authorList>
            <consortium name="AG Swart"/>
            <person name="Singh M."/>
            <person name="Singh A."/>
            <person name="Seah K."/>
            <person name="Emmerich C."/>
        </authorList>
    </citation>
    <scope>NUCLEOTIDE SEQUENCE</scope>
    <source>
        <strain evidence="1">DP1</strain>
    </source>
</reference>
<evidence type="ECO:0000313" key="2">
    <source>
        <dbReference type="Proteomes" id="UP001295684"/>
    </source>
</evidence>
<comment type="caution">
    <text evidence="1">The sequence shown here is derived from an EMBL/GenBank/DDBJ whole genome shotgun (WGS) entry which is preliminary data.</text>
</comment>
<dbReference type="PANTHER" id="PTHR15599:SF1">
    <property type="entry name" value="RADIAL SPOKE HEAD 14 HOMOLOG"/>
    <property type="match status" value="1"/>
</dbReference>
<accession>A0AAD1XEH6</accession>